<dbReference type="GeneID" id="61122446"/>
<evidence type="ECO:0000256" key="7">
    <source>
        <dbReference type="ARBA" id="ARBA00023049"/>
    </source>
</evidence>
<dbReference type="GO" id="GO:0005829">
    <property type="term" value="C:cytosol"/>
    <property type="evidence" value="ECO:0007669"/>
    <property type="project" value="TreeGrafter"/>
</dbReference>
<comment type="similarity">
    <text evidence="8 9">Belongs to the MtfA family.</text>
</comment>
<dbReference type="FunFam" id="1.10.472.150:FF:000001">
    <property type="entry name" value="Protein MtfA"/>
    <property type="match status" value="1"/>
</dbReference>
<evidence type="ECO:0000256" key="9">
    <source>
        <dbReference type="HAMAP-Rule" id="MF_01593"/>
    </source>
</evidence>
<keyword evidence="3 9" id="KW-0645">Protease</keyword>
<dbReference type="RefSeq" id="WP_085684824.1">
    <property type="nucleotide sequence ID" value="NZ_CP065534.1"/>
</dbReference>
<comment type="cofactor">
    <cofactor evidence="9">
        <name>Zn(2+)</name>
        <dbReference type="ChEBI" id="CHEBI:29105"/>
    </cofactor>
    <text evidence="9">Binds 1 zinc ion per subunit.</text>
</comment>
<dbReference type="GO" id="GO:0008270">
    <property type="term" value="F:zinc ion binding"/>
    <property type="evidence" value="ECO:0007669"/>
    <property type="project" value="UniProtKB-UniRule"/>
</dbReference>
<evidence type="ECO:0000256" key="2">
    <source>
        <dbReference type="ARBA" id="ARBA00022490"/>
    </source>
</evidence>
<dbReference type="SUPFAM" id="SSF55486">
    <property type="entry name" value="Metalloproteases ('zincins'), catalytic domain"/>
    <property type="match status" value="1"/>
</dbReference>
<dbReference type="InterPro" id="IPR057256">
    <property type="entry name" value="MtfA_enterob"/>
</dbReference>
<evidence type="ECO:0000313" key="13">
    <source>
        <dbReference type="Proteomes" id="UP000274511"/>
    </source>
</evidence>
<evidence type="ECO:0000256" key="1">
    <source>
        <dbReference type="ARBA" id="ARBA00022438"/>
    </source>
</evidence>
<feature type="binding site" evidence="9">
    <location>
        <position position="147"/>
    </location>
    <ligand>
        <name>Zn(2+)</name>
        <dbReference type="ChEBI" id="CHEBI:29105"/>
    </ligand>
</feature>
<dbReference type="PANTHER" id="PTHR30164:SF2">
    <property type="entry name" value="PROTEIN MTFA"/>
    <property type="match status" value="1"/>
</dbReference>
<evidence type="ECO:0000256" key="8">
    <source>
        <dbReference type="ARBA" id="ARBA00061259"/>
    </source>
</evidence>
<dbReference type="Gene3D" id="3.40.390.10">
    <property type="entry name" value="Collagenase (Catalytic Domain)"/>
    <property type="match status" value="1"/>
</dbReference>
<dbReference type="CDD" id="cd20169">
    <property type="entry name" value="Peptidase_M90_mtfA"/>
    <property type="match status" value="1"/>
</dbReference>
<feature type="binding site" evidence="9">
    <location>
        <position position="110"/>
    </location>
    <ligand>
        <name>Zn(2+)</name>
        <dbReference type="ChEBI" id="CHEBI:29105"/>
    </ligand>
</feature>
<comment type="caution">
    <text evidence="11">The sequence shown here is derived from an EMBL/GenBank/DDBJ whole genome shotgun (WGS) entry which is preliminary data.</text>
</comment>
<evidence type="ECO:0000256" key="3">
    <source>
        <dbReference type="ARBA" id="ARBA00022670"/>
    </source>
</evidence>
<keyword evidence="7 9" id="KW-0482">Metalloprotease</keyword>
<dbReference type="Gene3D" id="1.10.472.150">
    <property type="entry name" value="Glucose-regulated metallo-peptidase M90, N-terminal domain"/>
    <property type="match status" value="1"/>
</dbReference>
<dbReference type="GO" id="GO:0004177">
    <property type="term" value="F:aminopeptidase activity"/>
    <property type="evidence" value="ECO:0007669"/>
    <property type="project" value="UniProtKB-UniRule"/>
</dbReference>
<keyword evidence="4 9" id="KW-0479">Metal-binding</keyword>
<dbReference type="EC" id="3.4.11.-" evidence="9"/>
<sequence length="264" mass="30245">MKWQWKTSPPSPEEGTAWQSALSIPLLAPLDECERQRLVNLAQQFLRQKRLVPLEHLELDVLMQQRIALLFCLPVMELGINWLDSFYDVLIYPSPFVVTDEWVDDIGLVHSGEVIQSGQSWEQGPVVLNWQDIQDSFDLSGFNLVIHEVAHKLDLRGGREISGVPLLPLWEIAQWEQALHGAMSELQEEIDLVGEEGASMDPYAACDPAECFAVLSEYFFSAPELLYERFPVVYNVFTRFYRQLPLERLQRWQKGAEAASSRNA</sequence>
<comment type="subunit">
    <text evidence="9">Interacts with Mlc.</text>
</comment>
<evidence type="ECO:0000256" key="6">
    <source>
        <dbReference type="ARBA" id="ARBA00022833"/>
    </source>
</evidence>
<dbReference type="FunFam" id="3.40.390.10:FF:000012">
    <property type="entry name" value="Protein MtfA"/>
    <property type="match status" value="1"/>
</dbReference>
<dbReference type="InterPro" id="IPR024079">
    <property type="entry name" value="MetalloPept_cat_dom_sf"/>
</dbReference>
<gene>
    <name evidence="9 11" type="primary">mtfA</name>
    <name evidence="10" type="ORF">AU492_08890</name>
    <name evidence="11" type="ORF">EC392_11955</name>
</gene>
<dbReference type="PANTHER" id="PTHR30164">
    <property type="entry name" value="MTFA PEPTIDASE"/>
    <property type="match status" value="1"/>
</dbReference>
<keyword evidence="5 9" id="KW-0378">Hydrolase</keyword>
<dbReference type="STRING" id="1172565.AU508_07710"/>
<dbReference type="EMBL" id="LUSW01000017">
    <property type="protein sequence ID" value="RAT34255.1"/>
    <property type="molecule type" value="Genomic_DNA"/>
</dbReference>
<feature type="binding site" evidence="9">
    <location>
        <position position="210"/>
    </location>
    <ligand>
        <name>Zn(2+)</name>
        <dbReference type="ChEBI" id="CHEBI:29105"/>
    </ligand>
</feature>
<dbReference type="InterPro" id="IPR010384">
    <property type="entry name" value="MtfA_fam"/>
</dbReference>
<dbReference type="Pfam" id="PF06167">
    <property type="entry name" value="Peptidase_M90"/>
    <property type="match status" value="1"/>
</dbReference>
<evidence type="ECO:0000256" key="4">
    <source>
        <dbReference type="ARBA" id="ARBA00022723"/>
    </source>
</evidence>
<keyword evidence="12" id="KW-1185">Reference proteome</keyword>
<dbReference type="HAMAP" id="MF_01593">
    <property type="entry name" value="MtfA"/>
    <property type="match status" value="1"/>
</dbReference>
<proteinExistence type="inferred from homology"/>
<reference evidence="11 13" key="2">
    <citation type="submission" date="2018-10" db="EMBL/GenBank/DDBJ databases">
        <title>New species genome.</title>
        <authorList>
            <person name="Li Y."/>
        </authorList>
    </citation>
    <scope>NUCLEOTIDE SEQUENCE [LARGE SCALE GENOMIC DNA]</scope>
    <source>
        <strain evidence="11 13">L6_4B</strain>
    </source>
</reference>
<keyword evidence="1 9" id="KW-0031">Aminopeptidase</keyword>
<keyword evidence="2 9" id="KW-0963">Cytoplasm</keyword>
<dbReference type="NCBIfam" id="NF011939">
    <property type="entry name" value="PRK15410.1"/>
    <property type="match status" value="1"/>
</dbReference>
<organism evidence="11 13">
    <name type="scientific">Lonsdalea populi</name>
    <dbReference type="NCBI Taxonomy" id="1172565"/>
    <lineage>
        <taxon>Bacteria</taxon>
        <taxon>Pseudomonadati</taxon>
        <taxon>Pseudomonadota</taxon>
        <taxon>Gammaproteobacteria</taxon>
        <taxon>Enterobacterales</taxon>
        <taxon>Pectobacteriaceae</taxon>
        <taxon>Lonsdalea</taxon>
    </lineage>
</organism>
<evidence type="ECO:0000313" key="11">
    <source>
        <dbReference type="EMBL" id="ROH78782.1"/>
    </source>
</evidence>
<dbReference type="AlphaFoldDB" id="A0A3N0UEU7"/>
<dbReference type="GO" id="GO:0008237">
    <property type="term" value="F:metallopeptidase activity"/>
    <property type="evidence" value="ECO:0007669"/>
    <property type="project" value="UniProtKB-UniRule"/>
</dbReference>
<dbReference type="Proteomes" id="UP000250186">
    <property type="component" value="Unassembled WGS sequence"/>
</dbReference>
<accession>A0A3N0UEU7</accession>
<reference evidence="10 12" key="1">
    <citation type="submission" date="2016-02" db="EMBL/GenBank/DDBJ databases">
        <title>Species-wide whole genome sequencing reveals diversity, host range in Lonsdalea quercina.</title>
        <authorList>
            <person name="Li Y."/>
        </authorList>
    </citation>
    <scope>NUCLEOTIDE SEQUENCE [LARGE SCALE GENOMIC DNA]</scope>
    <source>
        <strain evidence="10 12">CFCC 12721</strain>
    </source>
</reference>
<dbReference type="InterPro" id="IPR042252">
    <property type="entry name" value="MtfA_N"/>
</dbReference>
<comment type="function">
    <text evidence="9">Involved in the modulation of the activity of the glucose-phosphotransferase system (glucose-PTS). Interacts with the transcriptional repressor Mlc, preventing its interaction with DNA and leading to the modulation of expression of genes regulated by Mlc, including ptsG, which encodes the PTS system glucose-specific EIICB component.</text>
</comment>
<protein>
    <recommendedName>
        <fullName evidence="9">Mlc titration factor A</fullName>
    </recommendedName>
    <alternativeName>
        <fullName evidence="9">Probable zinc metallopeptidase MtfA</fullName>
        <ecNumber evidence="9">3.4.11.-</ecNumber>
    </alternativeName>
</protein>
<feature type="binding site" evidence="9">
    <location>
        <position position="151"/>
    </location>
    <ligand>
        <name>Zn(2+)</name>
        <dbReference type="ChEBI" id="CHEBI:29105"/>
    </ligand>
</feature>
<evidence type="ECO:0000256" key="5">
    <source>
        <dbReference type="ARBA" id="ARBA00022801"/>
    </source>
</evidence>
<evidence type="ECO:0000313" key="12">
    <source>
        <dbReference type="Proteomes" id="UP000250186"/>
    </source>
</evidence>
<comment type="subcellular location">
    <subcellularLocation>
        <location evidence="9">Cytoplasm</location>
    </subcellularLocation>
</comment>
<dbReference type="GO" id="GO:0006508">
    <property type="term" value="P:proteolysis"/>
    <property type="evidence" value="ECO:0007669"/>
    <property type="project" value="UniProtKB-KW"/>
</dbReference>
<comment type="function">
    <text evidence="9">Shows zinc-dependent metallopeptidase activity.</text>
</comment>
<name>A0A3N0UEU7_9GAMM</name>
<dbReference type="EMBL" id="RJUJ01000011">
    <property type="protein sequence ID" value="ROH78782.1"/>
    <property type="molecule type" value="Genomic_DNA"/>
</dbReference>
<keyword evidence="6 9" id="KW-0862">Zinc</keyword>
<evidence type="ECO:0000313" key="10">
    <source>
        <dbReference type="EMBL" id="RAT34255.1"/>
    </source>
</evidence>
<dbReference type="Proteomes" id="UP000274511">
    <property type="component" value="Unassembled WGS sequence"/>
</dbReference>